<dbReference type="RefSeq" id="XP_007406434.1">
    <property type="nucleotide sequence ID" value="XM_007406372.1"/>
</dbReference>
<dbReference type="Pfam" id="PF19271">
    <property type="entry name" value="Nis1"/>
    <property type="match status" value="1"/>
</dbReference>
<gene>
    <name evidence="2" type="ORF">MELLADRAFT_103542</name>
</gene>
<dbReference type="Proteomes" id="UP000001072">
    <property type="component" value="Unassembled WGS sequence"/>
</dbReference>
<dbReference type="InParanoid" id="F4RBP1"/>
<evidence type="ECO:0000313" key="3">
    <source>
        <dbReference type="Proteomes" id="UP000001072"/>
    </source>
</evidence>
<reference evidence="3" key="1">
    <citation type="journal article" date="2011" name="Proc. Natl. Acad. Sci. U.S.A.">
        <title>Obligate biotrophy features unraveled by the genomic analysis of rust fungi.</title>
        <authorList>
            <person name="Duplessis S."/>
            <person name="Cuomo C.A."/>
            <person name="Lin Y.-C."/>
            <person name="Aerts A."/>
            <person name="Tisserant E."/>
            <person name="Veneault-Fourrey C."/>
            <person name="Joly D.L."/>
            <person name="Hacquard S."/>
            <person name="Amselem J."/>
            <person name="Cantarel B.L."/>
            <person name="Chiu R."/>
            <person name="Coutinho P.M."/>
            <person name="Feau N."/>
            <person name="Field M."/>
            <person name="Frey P."/>
            <person name="Gelhaye E."/>
            <person name="Goldberg J."/>
            <person name="Grabherr M.G."/>
            <person name="Kodira C.D."/>
            <person name="Kohler A."/>
            <person name="Kuees U."/>
            <person name="Lindquist E.A."/>
            <person name="Lucas S.M."/>
            <person name="Mago R."/>
            <person name="Mauceli E."/>
            <person name="Morin E."/>
            <person name="Murat C."/>
            <person name="Pangilinan J.L."/>
            <person name="Park R."/>
            <person name="Pearson M."/>
            <person name="Quesneville H."/>
            <person name="Rouhier N."/>
            <person name="Sakthikumar S."/>
            <person name="Salamov A.A."/>
            <person name="Schmutz J."/>
            <person name="Selles B."/>
            <person name="Shapiro H."/>
            <person name="Tanguay P."/>
            <person name="Tuskan G.A."/>
            <person name="Henrissat B."/>
            <person name="Van de Peer Y."/>
            <person name="Rouze P."/>
            <person name="Ellis J.G."/>
            <person name="Dodds P.N."/>
            <person name="Schein J.E."/>
            <person name="Zhong S."/>
            <person name="Hamelin R.C."/>
            <person name="Grigoriev I.V."/>
            <person name="Szabo L.J."/>
            <person name="Martin F."/>
        </authorList>
    </citation>
    <scope>NUCLEOTIDE SEQUENCE [LARGE SCALE GENOMIC DNA]</scope>
    <source>
        <strain evidence="3">98AG31 / pathotype 3-4-7</strain>
    </source>
</reference>
<accession>F4RBP1</accession>
<keyword evidence="3" id="KW-1185">Reference proteome</keyword>
<evidence type="ECO:0000256" key="1">
    <source>
        <dbReference type="SAM" id="SignalP"/>
    </source>
</evidence>
<proteinExistence type="predicted"/>
<dbReference type="EMBL" id="GL883095">
    <property type="protein sequence ID" value="EGG10133.1"/>
    <property type="molecule type" value="Genomic_DNA"/>
</dbReference>
<dbReference type="HOGENOM" id="CLU_148187_0_0_1"/>
<name>F4RBP1_MELLP</name>
<dbReference type="VEuPathDB" id="FungiDB:MELLADRAFT_103542"/>
<dbReference type="GeneID" id="18922004"/>
<evidence type="ECO:0000313" key="2">
    <source>
        <dbReference type="EMBL" id="EGG10133.1"/>
    </source>
</evidence>
<feature type="signal peptide" evidence="1">
    <location>
        <begin position="1"/>
        <end position="20"/>
    </location>
</feature>
<dbReference type="InterPro" id="IPR045469">
    <property type="entry name" value="Nis1"/>
</dbReference>
<dbReference type="OrthoDB" id="2500212at2759"/>
<sequence length="138" mass="14549">MNLCNLFAVALIALLPSVLSQKLTITSPGTNAVVKTGATTNIVLNFESTTSSVKQVACTLGLRPVGAGNTVYVGTLVFGESGPKFEGNTYTWKVTLPNANKFGKGIGQRYHLTLSQFYLIGATSTPTISEFASDVTVQ</sequence>
<dbReference type="KEGG" id="mlr:MELLADRAFT_103542"/>
<feature type="chain" id="PRO_5003314983" evidence="1">
    <location>
        <begin position="21"/>
        <end position="138"/>
    </location>
</feature>
<organism evidence="3">
    <name type="scientific">Melampsora larici-populina (strain 98AG31 / pathotype 3-4-7)</name>
    <name type="common">Poplar leaf rust fungus</name>
    <dbReference type="NCBI Taxonomy" id="747676"/>
    <lineage>
        <taxon>Eukaryota</taxon>
        <taxon>Fungi</taxon>
        <taxon>Dikarya</taxon>
        <taxon>Basidiomycota</taxon>
        <taxon>Pucciniomycotina</taxon>
        <taxon>Pucciniomycetes</taxon>
        <taxon>Pucciniales</taxon>
        <taxon>Melampsoraceae</taxon>
        <taxon>Melampsora</taxon>
    </lineage>
</organism>
<protein>
    <submittedName>
        <fullName evidence="2">Secreted protein</fullName>
    </submittedName>
</protein>
<keyword evidence="1" id="KW-0732">Signal</keyword>
<dbReference type="AlphaFoldDB" id="F4RBP1"/>